<dbReference type="InterPro" id="IPR011032">
    <property type="entry name" value="GroES-like_sf"/>
</dbReference>
<evidence type="ECO:0000313" key="2">
    <source>
        <dbReference type="EMBL" id="MBF9151550.1"/>
    </source>
</evidence>
<sequence length="330" mass="34355">MTMMRAVQVQELSDDLSGVRLVELPIPEPREAEVLVRIEAAALGFPDLLMTRGRYQAKPALPFIPGMECAGTIVKAPTGSGWREGDAVIAGGLTGSVAQYGCFAETGLMRLPSRLSFAQGASLRAAYLTAWVALVRRGGAQAGETLLVHGAAGGVGLAAVDLGIALGLDVIAAASTEAKREAIRALYGSARVIDGAPGFREEVLALTGGKGADLVFDPVGGDVFDESTRCIAFDGRLLVIGFAGGRIPQVGANIALIKGFSVVGVRAGEYGRRFPERGVENNSAILALAAEGRISPSVHATYALADWEQAFSAMELRTVVGRSVILPHAE</sequence>
<protein>
    <submittedName>
        <fullName evidence="2">NADPH:quinone oxidoreductase family protein</fullName>
    </submittedName>
</protein>
<dbReference type="Pfam" id="PF00107">
    <property type="entry name" value="ADH_zinc_N"/>
    <property type="match status" value="1"/>
</dbReference>
<proteinExistence type="predicted"/>
<evidence type="ECO:0000259" key="1">
    <source>
        <dbReference type="SMART" id="SM00829"/>
    </source>
</evidence>
<dbReference type="PANTHER" id="PTHR43677">
    <property type="entry name" value="SHORT-CHAIN DEHYDROGENASE/REDUCTASE"/>
    <property type="match status" value="1"/>
</dbReference>
<dbReference type="SUPFAM" id="SSF51735">
    <property type="entry name" value="NAD(P)-binding Rossmann-fold domains"/>
    <property type="match status" value="1"/>
</dbReference>
<name>A0ABS0HHP8_9SPHN</name>
<dbReference type="SUPFAM" id="SSF50129">
    <property type="entry name" value="GroES-like"/>
    <property type="match status" value="1"/>
</dbReference>
<dbReference type="Pfam" id="PF08240">
    <property type="entry name" value="ADH_N"/>
    <property type="match status" value="1"/>
</dbReference>
<keyword evidence="3" id="KW-1185">Reference proteome</keyword>
<comment type="caution">
    <text evidence="2">The sequence shown here is derived from an EMBL/GenBank/DDBJ whole genome shotgun (WGS) entry which is preliminary data.</text>
</comment>
<dbReference type="PANTHER" id="PTHR43677:SF4">
    <property type="entry name" value="QUINONE OXIDOREDUCTASE-LIKE PROTEIN 2"/>
    <property type="match status" value="1"/>
</dbReference>
<dbReference type="EMBL" id="JADQDC010000006">
    <property type="protein sequence ID" value="MBF9151550.1"/>
    <property type="molecule type" value="Genomic_DNA"/>
</dbReference>
<evidence type="ECO:0000313" key="3">
    <source>
        <dbReference type="Proteomes" id="UP000600799"/>
    </source>
</evidence>
<organism evidence="2 3">
    <name type="scientific">Novosphingobium jiangmenense</name>
    <dbReference type="NCBI Taxonomy" id="2791981"/>
    <lineage>
        <taxon>Bacteria</taxon>
        <taxon>Pseudomonadati</taxon>
        <taxon>Pseudomonadota</taxon>
        <taxon>Alphaproteobacteria</taxon>
        <taxon>Sphingomonadales</taxon>
        <taxon>Sphingomonadaceae</taxon>
        <taxon>Novosphingobium</taxon>
    </lineage>
</organism>
<dbReference type="InterPro" id="IPR020843">
    <property type="entry name" value="ER"/>
</dbReference>
<dbReference type="Proteomes" id="UP000600799">
    <property type="component" value="Unassembled WGS sequence"/>
</dbReference>
<feature type="domain" description="Enoyl reductase (ER)" evidence="1">
    <location>
        <begin position="14"/>
        <end position="325"/>
    </location>
</feature>
<dbReference type="Gene3D" id="3.40.50.720">
    <property type="entry name" value="NAD(P)-binding Rossmann-like Domain"/>
    <property type="match status" value="1"/>
</dbReference>
<dbReference type="Gene3D" id="3.90.180.10">
    <property type="entry name" value="Medium-chain alcohol dehydrogenases, catalytic domain"/>
    <property type="match status" value="1"/>
</dbReference>
<dbReference type="InterPro" id="IPR036291">
    <property type="entry name" value="NAD(P)-bd_dom_sf"/>
</dbReference>
<dbReference type="InterPro" id="IPR051397">
    <property type="entry name" value="Zn-ADH-like_protein"/>
</dbReference>
<dbReference type="InterPro" id="IPR013154">
    <property type="entry name" value="ADH-like_N"/>
</dbReference>
<dbReference type="CDD" id="cd08241">
    <property type="entry name" value="QOR1"/>
    <property type="match status" value="1"/>
</dbReference>
<dbReference type="InterPro" id="IPR013149">
    <property type="entry name" value="ADH-like_C"/>
</dbReference>
<reference evidence="2 3" key="1">
    <citation type="submission" date="2020-11" db="EMBL/GenBank/DDBJ databases">
        <title>The genome sequence of Novosphingobium sp. 1Y9A.</title>
        <authorList>
            <person name="Liu Y."/>
        </authorList>
    </citation>
    <scope>NUCLEOTIDE SEQUENCE [LARGE SCALE GENOMIC DNA]</scope>
    <source>
        <strain evidence="2 3">1Y9A</strain>
    </source>
</reference>
<accession>A0ABS0HHP8</accession>
<dbReference type="SMART" id="SM00829">
    <property type="entry name" value="PKS_ER"/>
    <property type="match status" value="1"/>
</dbReference>
<gene>
    <name evidence="2" type="ORF">I2488_11085</name>
</gene>